<dbReference type="EMBL" id="PKKO01000004">
    <property type="protein sequence ID" value="PKY72010.1"/>
    <property type="molecule type" value="Genomic_DNA"/>
</dbReference>
<accession>A0A2I1ILM3</accession>
<proteinExistence type="predicted"/>
<dbReference type="AlphaFoldDB" id="A0A2I1ILM3"/>
<dbReference type="STRING" id="33007.HMPREF3198_00424"/>
<evidence type="ECO:0000313" key="2">
    <source>
        <dbReference type="Proteomes" id="UP000235122"/>
    </source>
</evidence>
<evidence type="ECO:0008006" key="3">
    <source>
        <dbReference type="Google" id="ProtNLM"/>
    </source>
</evidence>
<comment type="caution">
    <text evidence="1">The sequence shown here is derived from an EMBL/GenBank/DDBJ whole genome shotgun (WGS) entry which is preliminary data.</text>
</comment>
<sequence>MRRLVALAILIALLAGGVYVWMWAKGKLAEDAQKAAAKAKSQAQVYMPKDCQLKNLEIRVSPEQTVYQVGSEVGLQMSVKNTGETPCIADGSFAKVGVHIKSGDQDTYFSLPCNKDLPKKTLLLDKNQTWQKTLAWDGSTADKKCAATGSAQAGTYKLIPVFGNKEFPGEQSIVTFEGAPAPQSQETPQGQ</sequence>
<dbReference type="Proteomes" id="UP000235122">
    <property type="component" value="Unassembled WGS sequence"/>
</dbReference>
<gene>
    <name evidence="1" type="ORF">CYJ19_07295</name>
</gene>
<keyword evidence="2" id="KW-1185">Reference proteome</keyword>
<protein>
    <recommendedName>
        <fullName evidence="3">DUF4232 domain-containing protein</fullName>
    </recommendedName>
</protein>
<reference evidence="1 2" key="1">
    <citation type="submission" date="2017-12" db="EMBL/GenBank/DDBJ databases">
        <title>Phylogenetic diversity of female urinary microbiome.</title>
        <authorList>
            <person name="Thomas-White K."/>
            <person name="Wolfe A.J."/>
        </authorList>
    </citation>
    <scope>NUCLEOTIDE SEQUENCE [LARGE SCALE GENOMIC DNA]</scope>
    <source>
        <strain evidence="1 2">UMB0402</strain>
    </source>
</reference>
<name>A0A2I1ILM3_9ACTO</name>
<evidence type="ECO:0000313" key="1">
    <source>
        <dbReference type="EMBL" id="PKY72010.1"/>
    </source>
</evidence>
<organism evidence="1 2">
    <name type="scientific">Winkia neuii</name>
    <dbReference type="NCBI Taxonomy" id="33007"/>
    <lineage>
        <taxon>Bacteria</taxon>
        <taxon>Bacillati</taxon>
        <taxon>Actinomycetota</taxon>
        <taxon>Actinomycetes</taxon>
        <taxon>Actinomycetales</taxon>
        <taxon>Actinomycetaceae</taxon>
        <taxon>Winkia</taxon>
    </lineage>
</organism>